<dbReference type="PANTHER" id="PTHR43212:SF3">
    <property type="entry name" value="QUERCETIN 2,3-DIOXYGENASE"/>
    <property type="match status" value="1"/>
</dbReference>
<dbReference type="STRING" id="596152.DesU5LDRAFT_3932"/>
<name>I2Q6Y5_9BACT</name>
<dbReference type="eggNOG" id="COG1741">
    <property type="taxonomic scope" value="Bacteria"/>
</dbReference>
<feature type="domain" description="Quercetin 2,3-dioxygenase C-terminal cupin" evidence="4">
    <location>
        <begin position="167"/>
        <end position="245"/>
    </location>
</feature>
<reference evidence="5" key="1">
    <citation type="submission" date="2011-11" db="EMBL/GenBank/DDBJ databases">
        <title>Improved High-Quality Draft sequence of Desulfovibrio sp. U5L.</title>
        <authorList>
            <consortium name="US DOE Joint Genome Institute"/>
            <person name="Lucas S."/>
            <person name="Han J."/>
            <person name="Lapidus A."/>
            <person name="Cheng J.-F."/>
            <person name="Goodwin L."/>
            <person name="Pitluck S."/>
            <person name="Peters L."/>
            <person name="Ovchinnikova G."/>
            <person name="Held B."/>
            <person name="Detter J.C."/>
            <person name="Han C."/>
            <person name="Tapia R."/>
            <person name="Land M."/>
            <person name="Hauser L."/>
            <person name="Kyrpides N."/>
            <person name="Ivanova N."/>
            <person name="Pagani I."/>
            <person name="Gabster J."/>
            <person name="Walker C."/>
            <person name="Stolyar S."/>
            <person name="Stahl D."/>
            <person name="Arkin A."/>
            <person name="Dehal P."/>
            <person name="Hazen T."/>
            <person name="Woyke T."/>
        </authorList>
    </citation>
    <scope>NUCLEOTIDE SEQUENCE [LARGE SCALE GENOMIC DNA]</scope>
    <source>
        <strain evidence="5">U5L</strain>
    </source>
</reference>
<proteinExistence type="inferred from homology"/>
<dbReference type="Pfam" id="PF02678">
    <property type="entry name" value="Pirin"/>
    <property type="match status" value="1"/>
</dbReference>
<dbReference type="Pfam" id="PF17954">
    <property type="entry name" value="Pirin_C_2"/>
    <property type="match status" value="1"/>
</dbReference>
<dbReference type="EMBL" id="JH600068">
    <property type="protein sequence ID" value="EIG55541.1"/>
    <property type="molecule type" value="Genomic_DNA"/>
</dbReference>
<dbReference type="AlphaFoldDB" id="I2Q6Y5"/>
<comment type="similarity">
    <text evidence="1 2">Belongs to the pirin family.</text>
</comment>
<evidence type="ECO:0000256" key="1">
    <source>
        <dbReference type="ARBA" id="ARBA00008416"/>
    </source>
</evidence>
<evidence type="ECO:0000259" key="4">
    <source>
        <dbReference type="Pfam" id="PF17954"/>
    </source>
</evidence>
<dbReference type="OrthoDB" id="9780903at2"/>
<dbReference type="HOGENOM" id="CLU_1114419_0_0_7"/>
<protein>
    <submittedName>
        <fullName evidence="5">Pirin-related protein</fullName>
    </submittedName>
</protein>
<evidence type="ECO:0000313" key="5">
    <source>
        <dbReference type="EMBL" id="EIG55541.1"/>
    </source>
</evidence>
<dbReference type="SUPFAM" id="SSF51182">
    <property type="entry name" value="RmlC-like cupins"/>
    <property type="match status" value="1"/>
</dbReference>
<accession>I2Q6Y5</accession>
<evidence type="ECO:0000259" key="3">
    <source>
        <dbReference type="Pfam" id="PF02678"/>
    </source>
</evidence>
<dbReference type="InterPro" id="IPR011051">
    <property type="entry name" value="RmlC_Cupin_sf"/>
</dbReference>
<dbReference type="Gene3D" id="2.60.120.10">
    <property type="entry name" value="Jelly Rolls"/>
    <property type="match status" value="2"/>
</dbReference>
<dbReference type="InterPro" id="IPR041602">
    <property type="entry name" value="Quercetinase_C"/>
</dbReference>
<dbReference type="InterPro" id="IPR003829">
    <property type="entry name" value="Pirin_N_dom"/>
</dbReference>
<sequence length="249" mass="27327">MNTSFVLRAGARGYNKLQSTGPLASYVSGHPEAVLLRHSSFNFGSYQTGHAGFGRMRVFGDEVFSGPGCGYNMHRHHNFIICAFVLEGELAHINTVGNIDRLTPGDYYVFSAGSGGKHCEVNLRGDDMHAIYIWFLPDQLLLPPSYHRNHFDALANRNQLVTLVGNADGALRVSQDVKVSRLSSDTAMALDYTPQSAEHGVYVFVLDGEVHCNDVSLARRDSSGIWGAKRIKLQTGPQETDLMLVETAP</sequence>
<dbReference type="InterPro" id="IPR014710">
    <property type="entry name" value="RmlC-like_jellyroll"/>
</dbReference>
<organism evidence="5">
    <name type="scientific">Desulfovibrio sp. U5L</name>
    <dbReference type="NCBI Taxonomy" id="596152"/>
    <lineage>
        <taxon>Bacteria</taxon>
        <taxon>Pseudomonadati</taxon>
        <taxon>Thermodesulfobacteriota</taxon>
        <taxon>Desulfovibrionia</taxon>
        <taxon>Desulfovibrionales</taxon>
        <taxon>Desulfovibrionaceae</taxon>
        <taxon>Desulfovibrio</taxon>
    </lineage>
</organism>
<feature type="domain" description="Pirin N-terminal" evidence="3">
    <location>
        <begin position="52"/>
        <end position="134"/>
    </location>
</feature>
<dbReference type="PANTHER" id="PTHR43212">
    <property type="entry name" value="QUERCETIN 2,3-DIOXYGENASE"/>
    <property type="match status" value="1"/>
</dbReference>
<dbReference type="InterPro" id="IPR012093">
    <property type="entry name" value="Pirin"/>
</dbReference>
<evidence type="ECO:0000256" key="2">
    <source>
        <dbReference type="RuleBase" id="RU003457"/>
    </source>
</evidence>
<gene>
    <name evidence="5" type="ORF">DesU5LDRAFT_3932</name>
</gene>